<evidence type="ECO:0000313" key="2">
    <source>
        <dbReference type="EMBL" id="CAB1416336.1"/>
    </source>
</evidence>
<comment type="caution">
    <text evidence="2">The sequence shown here is derived from an EMBL/GenBank/DDBJ whole genome shotgun (WGS) entry which is preliminary data.</text>
</comment>
<feature type="compositionally biased region" description="Basic and acidic residues" evidence="1">
    <location>
        <begin position="22"/>
        <end position="39"/>
    </location>
</feature>
<feature type="compositionally biased region" description="Acidic residues" evidence="1">
    <location>
        <begin position="40"/>
        <end position="53"/>
    </location>
</feature>
<name>A0A9N7TPS4_PLEPL</name>
<evidence type="ECO:0000313" key="3">
    <source>
        <dbReference type="Proteomes" id="UP001153269"/>
    </source>
</evidence>
<dbReference type="EMBL" id="CADEAL010000202">
    <property type="protein sequence ID" value="CAB1416336.1"/>
    <property type="molecule type" value="Genomic_DNA"/>
</dbReference>
<proteinExistence type="predicted"/>
<keyword evidence="3" id="KW-1185">Reference proteome</keyword>
<organism evidence="2 3">
    <name type="scientific">Pleuronectes platessa</name>
    <name type="common">European plaice</name>
    <dbReference type="NCBI Taxonomy" id="8262"/>
    <lineage>
        <taxon>Eukaryota</taxon>
        <taxon>Metazoa</taxon>
        <taxon>Chordata</taxon>
        <taxon>Craniata</taxon>
        <taxon>Vertebrata</taxon>
        <taxon>Euteleostomi</taxon>
        <taxon>Actinopterygii</taxon>
        <taxon>Neopterygii</taxon>
        <taxon>Teleostei</taxon>
        <taxon>Neoteleostei</taxon>
        <taxon>Acanthomorphata</taxon>
        <taxon>Carangaria</taxon>
        <taxon>Pleuronectiformes</taxon>
        <taxon>Pleuronectoidei</taxon>
        <taxon>Pleuronectidae</taxon>
        <taxon>Pleuronectes</taxon>
    </lineage>
</organism>
<feature type="region of interest" description="Disordered" evidence="1">
    <location>
        <begin position="1"/>
        <end position="59"/>
    </location>
</feature>
<feature type="compositionally biased region" description="Acidic residues" evidence="1">
    <location>
        <begin position="12"/>
        <end position="21"/>
    </location>
</feature>
<evidence type="ECO:0000256" key="1">
    <source>
        <dbReference type="SAM" id="MobiDB-lite"/>
    </source>
</evidence>
<gene>
    <name evidence="2" type="ORF">PLEPLA_LOCUS4127</name>
</gene>
<protein>
    <submittedName>
        <fullName evidence="2">Uncharacterized protein</fullName>
    </submittedName>
</protein>
<dbReference type="Proteomes" id="UP001153269">
    <property type="component" value="Unassembled WGS sequence"/>
</dbReference>
<accession>A0A9N7TPS4</accession>
<dbReference type="AlphaFoldDB" id="A0A9N7TPS4"/>
<reference evidence="2" key="1">
    <citation type="submission" date="2020-03" db="EMBL/GenBank/DDBJ databases">
        <authorList>
            <person name="Weist P."/>
        </authorList>
    </citation>
    <scope>NUCLEOTIDE SEQUENCE</scope>
</reference>
<sequence length="142" mass="16410">MRGAWKRRRQEEEEEEEEEEEGGRKMDGLDRDLRKRKAEEEEGGEEEEEEEGEGCTPYSEGLWVLLTGSDLFTLPRDKVGLPAYPWSNTHRTCPSRTPLHMPRTRRCCRWRPGPLGTLHLRCVWSPRAPGVGSGLIRSSMMK</sequence>